<feature type="transmembrane region" description="Helical" evidence="5">
    <location>
        <begin position="314"/>
        <end position="332"/>
    </location>
</feature>
<keyword evidence="5" id="KW-1133">Transmembrane helix</keyword>
<keyword evidence="2" id="KW-0238">DNA-binding</keyword>
<dbReference type="SUPFAM" id="SSF46894">
    <property type="entry name" value="C-terminal effector domain of the bipartite response regulators"/>
    <property type="match status" value="1"/>
</dbReference>
<evidence type="ECO:0000256" key="3">
    <source>
        <dbReference type="ARBA" id="ARBA00023163"/>
    </source>
</evidence>
<feature type="transmembrane region" description="Helical" evidence="5">
    <location>
        <begin position="180"/>
        <end position="202"/>
    </location>
</feature>
<feature type="transmembrane region" description="Helical" evidence="5">
    <location>
        <begin position="214"/>
        <end position="239"/>
    </location>
</feature>
<dbReference type="CDD" id="cd06170">
    <property type="entry name" value="LuxR_C_like"/>
    <property type="match status" value="1"/>
</dbReference>
<name>A0A5M3VWI8_9ACTN</name>
<dbReference type="Proteomes" id="UP000334990">
    <property type="component" value="Unassembled WGS sequence"/>
</dbReference>
<evidence type="ECO:0000313" key="7">
    <source>
        <dbReference type="EMBL" id="GER99120.1"/>
    </source>
</evidence>
<dbReference type="SMART" id="SM00421">
    <property type="entry name" value="HTH_LUXR"/>
    <property type="match status" value="1"/>
</dbReference>
<evidence type="ECO:0000256" key="2">
    <source>
        <dbReference type="ARBA" id="ARBA00023125"/>
    </source>
</evidence>
<protein>
    <recommendedName>
        <fullName evidence="6">HTH luxR-type domain-containing protein</fullName>
    </recommendedName>
</protein>
<evidence type="ECO:0000256" key="5">
    <source>
        <dbReference type="SAM" id="Phobius"/>
    </source>
</evidence>
<dbReference type="EMBL" id="BLAD01000039">
    <property type="protein sequence ID" value="GER99120.1"/>
    <property type="molecule type" value="Genomic_DNA"/>
</dbReference>
<evidence type="ECO:0000313" key="8">
    <source>
        <dbReference type="Proteomes" id="UP000334990"/>
    </source>
</evidence>
<keyword evidence="5" id="KW-0812">Transmembrane</keyword>
<dbReference type="InterPro" id="IPR000792">
    <property type="entry name" value="Tscrpt_reg_LuxR_C"/>
</dbReference>
<dbReference type="PROSITE" id="PS50043">
    <property type="entry name" value="HTH_LUXR_2"/>
    <property type="match status" value="1"/>
</dbReference>
<feature type="transmembrane region" description="Helical" evidence="5">
    <location>
        <begin position="108"/>
        <end position="127"/>
    </location>
</feature>
<dbReference type="Gene3D" id="1.10.10.10">
    <property type="entry name" value="Winged helix-like DNA-binding domain superfamily/Winged helix DNA-binding domain"/>
    <property type="match status" value="1"/>
</dbReference>
<keyword evidence="5" id="KW-0472">Membrane</keyword>
<feature type="transmembrane region" description="Helical" evidence="5">
    <location>
        <begin position="251"/>
        <end position="271"/>
    </location>
</feature>
<dbReference type="InterPro" id="IPR016032">
    <property type="entry name" value="Sig_transdc_resp-reg_C-effctor"/>
</dbReference>
<feature type="domain" description="HTH luxR-type" evidence="6">
    <location>
        <begin position="369"/>
        <end position="439"/>
    </location>
</feature>
<feature type="region of interest" description="Disordered" evidence="4">
    <location>
        <begin position="348"/>
        <end position="376"/>
    </location>
</feature>
<gene>
    <name evidence="7" type="ORF">Acor_11840</name>
</gene>
<keyword evidence="3" id="KW-0804">Transcription</keyword>
<reference evidence="7 8" key="1">
    <citation type="submission" date="2019-10" db="EMBL/GenBank/DDBJ databases">
        <title>Whole genome shotgun sequence of Acrocarpospora corrugata NBRC 13972.</title>
        <authorList>
            <person name="Ichikawa N."/>
            <person name="Kimura A."/>
            <person name="Kitahashi Y."/>
            <person name="Komaki H."/>
            <person name="Oguchi A."/>
        </authorList>
    </citation>
    <scope>NUCLEOTIDE SEQUENCE [LARGE SCALE GENOMIC DNA]</scope>
    <source>
        <strain evidence="7 8">NBRC 13972</strain>
    </source>
</reference>
<proteinExistence type="predicted"/>
<evidence type="ECO:0000256" key="4">
    <source>
        <dbReference type="SAM" id="MobiDB-lite"/>
    </source>
</evidence>
<dbReference type="PRINTS" id="PR00038">
    <property type="entry name" value="HTHLUXR"/>
</dbReference>
<dbReference type="PANTHER" id="PTHR44688:SF16">
    <property type="entry name" value="DNA-BINDING TRANSCRIPTIONAL ACTIVATOR DEVR_DOSR"/>
    <property type="match status" value="1"/>
</dbReference>
<evidence type="ECO:0000259" key="6">
    <source>
        <dbReference type="PROSITE" id="PS50043"/>
    </source>
</evidence>
<keyword evidence="8" id="KW-1185">Reference proteome</keyword>
<feature type="transmembrane region" description="Helical" evidence="5">
    <location>
        <begin position="139"/>
        <end position="160"/>
    </location>
</feature>
<dbReference type="RefSeq" id="WP_246238457.1">
    <property type="nucleotide sequence ID" value="NZ_BAAABN010000093.1"/>
</dbReference>
<dbReference type="AlphaFoldDB" id="A0A5M3VWI8"/>
<dbReference type="GO" id="GO:0003677">
    <property type="term" value="F:DNA binding"/>
    <property type="evidence" value="ECO:0007669"/>
    <property type="project" value="UniProtKB-KW"/>
</dbReference>
<feature type="compositionally biased region" description="Pro residues" evidence="4">
    <location>
        <begin position="348"/>
        <end position="365"/>
    </location>
</feature>
<dbReference type="GO" id="GO:0006355">
    <property type="term" value="P:regulation of DNA-templated transcription"/>
    <property type="evidence" value="ECO:0007669"/>
    <property type="project" value="InterPro"/>
</dbReference>
<feature type="transmembrane region" description="Helical" evidence="5">
    <location>
        <begin position="20"/>
        <end position="39"/>
    </location>
</feature>
<dbReference type="Pfam" id="PF00196">
    <property type="entry name" value="GerE"/>
    <property type="match status" value="1"/>
</dbReference>
<dbReference type="InterPro" id="IPR036388">
    <property type="entry name" value="WH-like_DNA-bd_sf"/>
</dbReference>
<feature type="transmembrane region" description="Helical" evidence="5">
    <location>
        <begin position="45"/>
        <end position="66"/>
    </location>
</feature>
<comment type="caution">
    <text evidence="7">The sequence shown here is derived from an EMBL/GenBank/DDBJ whole genome shotgun (WGS) entry which is preliminary data.</text>
</comment>
<accession>A0A5M3VWI8</accession>
<dbReference type="PANTHER" id="PTHR44688">
    <property type="entry name" value="DNA-BINDING TRANSCRIPTIONAL ACTIVATOR DEVR_DOSR"/>
    <property type="match status" value="1"/>
</dbReference>
<feature type="transmembrane region" description="Helical" evidence="5">
    <location>
        <begin position="283"/>
        <end position="308"/>
    </location>
</feature>
<organism evidence="7 8">
    <name type="scientific">Acrocarpospora corrugata</name>
    <dbReference type="NCBI Taxonomy" id="35763"/>
    <lineage>
        <taxon>Bacteria</taxon>
        <taxon>Bacillati</taxon>
        <taxon>Actinomycetota</taxon>
        <taxon>Actinomycetes</taxon>
        <taxon>Streptosporangiales</taxon>
        <taxon>Streptosporangiaceae</taxon>
        <taxon>Acrocarpospora</taxon>
    </lineage>
</organism>
<feature type="transmembrane region" description="Helical" evidence="5">
    <location>
        <begin position="78"/>
        <end position="102"/>
    </location>
</feature>
<feature type="region of interest" description="Disordered" evidence="4">
    <location>
        <begin position="446"/>
        <end position="475"/>
    </location>
</feature>
<evidence type="ECO:0000256" key="1">
    <source>
        <dbReference type="ARBA" id="ARBA00023015"/>
    </source>
</evidence>
<sequence length="475" mass="48346">MHDASMWPGVLGRWRSLVPVLFIAGLGLGSVVILAFARAGGTGGYATHPISTLALTGGATGIALLSRRLTDRGDRTGGGWLLALAAAVLIYLVLGALAVVAVTADSGMAPLLVGAWGGWWPVPLAVLQLAALRAVPRARWWSIGFGVVVAGAAVRMALALEPVKPFAGHPPAAAEGWRTPAVAAASTILISVVMLAAVLFLANRVRRVPADERASATLGAAAAAVGPLLIVVCMGTAVASGPGDIAPPDGSVAYLVSLAAGCFAGAWALIVSTTGARPPVVRWLLSGVLGGYAAIGVTLAVTWTGAVLRPEGPLISGLAVAAVTAVIGVAWWRASAALTGFAVPLGPQPAEPPAPSDVPPAPPRPGTESPPGLEVLSPREREVLALVATGARDAAIAEHLHLSHRTVETHLRRIFTKLGLETDDGRNRRLLAARAWLEAMGTDAATGREPISATHRPAGPGSTRPGDVLTRRPAS</sequence>
<keyword evidence="1" id="KW-0805">Transcription regulation</keyword>